<gene>
    <name evidence="1" type="ORF">LARSCL_LOCUS14218</name>
</gene>
<organism evidence="1 2">
    <name type="scientific">Larinioides sclopetarius</name>
    <dbReference type="NCBI Taxonomy" id="280406"/>
    <lineage>
        <taxon>Eukaryota</taxon>
        <taxon>Metazoa</taxon>
        <taxon>Ecdysozoa</taxon>
        <taxon>Arthropoda</taxon>
        <taxon>Chelicerata</taxon>
        <taxon>Arachnida</taxon>
        <taxon>Araneae</taxon>
        <taxon>Araneomorphae</taxon>
        <taxon>Entelegynae</taxon>
        <taxon>Araneoidea</taxon>
        <taxon>Araneidae</taxon>
        <taxon>Larinioides</taxon>
    </lineage>
</organism>
<dbReference type="Proteomes" id="UP001497382">
    <property type="component" value="Unassembled WGS sequence"/>
</dbReference>
<comment type="caution">
    <text evidence="1">The sequence shown here is derived from an EMBL/GenBank/DDBJ whole genome shotgun (WGS) entry which is preliminary data.</text>
</comment>
<dbReference type="AlphaFoldDB" id="A0AAV2AQV2"/>
<feature type="non-terminal residue" evidence="1">
    <location>
        <position position="83"/>
    </location>
</feature>
<protein>
    <submittedName>
        <fullName evidence="1">Uncharacterized protein</fullName>
    </submittedName>
</protein>
<reference evidence="1 2" key="1">
    <citation type="submission" date="2024-04" db="EMBL/GenBank/DDBJ databases">
        <authorList>
            <person name="Rising A."/>
            <person name="Reimegard J."/>
            <person name="Sonavane S."/>
            <person name="Akerstrom W."/>
            <person name="Nylinder S."/>
            <person name="Hedman E."/>
            <person name="Kallberg Y."/>
        </authorList>
    </citation>
    <scope>NUCLEOTIDE SEQUENCE [LARGE SCALE GENOMIC DNA]</scope>
</reference>
<evidence type="ECO:0000313" key="2">
    <source>
        <dbReference type="Proteomes" id="UP001497382"/>
    </source>
</evidence>
<sequence>MDFAILNHGQTMKTAINWNKGINHMMVHEEIFSRKNVLNDSVWPVTDNCLLKSFADWGMTERVIKYWKTYLFTDKYWPMDGFP</sequence>
<keyword evidence="2" id="KW-1185">Reference proteome</keyword>
<evidence type="ECO:0000313" key="1">
    <source>
        <dbReference type="EMBL" id="CAL1286381.1"/>
    </source>
</evidence>
<accession>A0AAV2AQV2</accession>
<proteinExistence type="predicted"/>
<name>A0AAV2AQV2_9ARAC</name>
<dbReference type="EMBL" id="CAXIEN010000202">
    <property type="protein sequence ID" value="CAL1286381.1"/>
    <property type="molecule type" value="Genomic_DNA"/>
</dbReference>